<evidence type="ECO:0000313" key="2">
    <source>
        <dbReference type="EMBL" id="AGG65866.1"/>
    </source>
</evidence>
<dbReference type="AlphaFoldDB" id="M1UXL6"/>
<dbReference type="HOGENOM" id="CLU_027402_21_8_11"/>
<evidence type="ECO:0000313" key="3">
    <source>
        <dbReference type="EMBL" id="AGG65993.1"/>
    </source>
</evidence>
<dbReference type="KEGG" id="ccn:H924_02060"/>
<dbReference type="Proteomes" id="UP000011760">
    <property type="component" value="Chromosome"/>
</dbReference>
<keyword evidence="4" id="KW-1185">Reference proteome</keyword>
<protein>
    <submittedName>
        <fullName evidence="3">Transposase</fullName>
    </submittedName>
</protein>
<dbReference type="InterPro" id="IPR025948">
    <property type="entry name" value="HTH-like_dom"/>
</dbReference>
<evidence type="ECO:0000313" key="4">
    <source>
        <dbReference type="Proteomes" id="UP000011760"/>
    </source>
</evidence>
<dbReference type="PANTHER" id="PTHR46889:SF4">
    <property type="entry name" value="TRANSPOSASE INSO FOR INSERTION SEQUENCE ELEMENT IS911B-RELATED"/>
    <property type="match status" value="1"/>
</dbReference>
<dbReference type="KEGG" id="ccn:H924_02695"/>
<gene>
    <name evidence="2" type="ORF">H924_02060</name>
    <name evidence="3" type="ORF">H924_02695</name>
</gene>
<dbReference type="PANTHER" id="PTHR46889">
    <property type="entry name" value="TRANSPOSASE INSF FOR INSERTION SEQUENCE IS3B-RELATED"/>
    <property type="match status" value="1"/>
</dbReference>
<name>M1UXL6_9CORY</name>
<reference evidence="3 4" key="1">
    <citation type="submission" date="2013-02" db="EMBL/GenBank/DDBJ databases">
        <title>The complete genome sequence of Corynebacterium callunae DSM 20147.</title>
        <authorList>
            <person name="Ruckert C."/>
            <person name="Albersmeier A."/>
            <person name="Kalinowski J."/>
        </authorList>
    </citation>
    <scope>NUCLEOTIDE SEQUENCE [LARGE SCALE GENOMIC DNA]</scope>
    <source>
        <strain evidence="3 4">DSM 20147</strain>
    </source>
</reference>
<organism evidence="3 4">
    <name type="scientific">Corynebacterium callunae DSM 20147</name>
    <dbReference type="NCBI Taxonomy" id="1121353"/>
    <lineage>
        <taxon>Bacteria</taxon>
        <taxon>Bacillati</taxon>
        <taxon>Actinomycetota</taxon>
        <taxon>Actinomycetes</taxon>
        <taxon>Mycobacteriales</taxon>
        <taxon>Corynebacteriaceae</taxon>
        <taxon>Corynebacterium</taxon>
    </lineage>
</organism>
<proteinExistence type="predicted"/>
<dbReference type="EMBL" id="CP004354">
    <property type="protein sequence ID" value="AGG65866.1"/>
    <property type="molecule type" value="Genomic_DNA"/>
</dbReference>
<evidence type="ECO:0000259" key="1">
    <source>
        <dbReference type="Pfam" id="PF13276"/>
    </source>
</evidence>
<dbReference type="InterPro" id="IPR050900">
    <property type="entry name" value="Transposase_IS3/IS150/IS904"/>
</dbReference>
<feature type="domain" description="HTH-like" evidence="1">
    <location>
        <begin position="47"/>
        <end position="99"/>
    </location>
</feature>
<dbReference type="STRING" id="1121353.H924_02060"/>
<sequence length="170" mass="19267">MHQEKASYSVSRMARLLKVSRSGYYKWAEIQDRKAAGQDSREEFQKKLDEKIWTFWDASGQTYGSPRITSDLHDEGILVDKKTVAKAMRRMGIEGISPRSWVPVTTIPGTSTHSFPDLVKRTWDAGELNKVWISDTTYLRDLRRLAVSVCNPGWTFPPSAGLGDGCHSHH</sequence>
<dbReference type="EMBL" id="CP004354">
    <property type="protein sequence ID" value="AGG65993.1"/>
    <property type="molecule type" value="Genomic_DNA"/>
</dbReference>
<dbReference type="eggNOG" id="COG2801">
    <property type="taxonomic scope" value="Bacteria"/>
</dbReference>
<accession>M1UXL6</accession>
<dbReference type="Pfam" id="PF13276">
    <property type="entry name" value="HTH_21"/>
    <property type="match status" value="1"/>
</dbReference>